<feature type="compositionally biased region" description="Polar residues" evidence="1">
    <location>
        <begin position="1"/>
        <end position="19"/>
    </location>
</feature>
<dbReference type="AlphaFoldDB" id="A0A419S4F4"/>
<protein>
    <submittedName>
        <fullName evidence="2">Uncharacterized protein</fullName>
    </submittedName>
</protein>
<dbReference type="RefSeq" id="WP_120182522.1">
    <property type="nucleotide sequence ID" value="NZ_CBINCU010000007.1"/>
</dbReference>
<evidence type="ECO:0000256" key="1">
    <source>
        <dbReference type="SAM" id="MobiDB-lite"/>
    </source>
</evidence>
<evidence type="ECO:0000313" key="3">
    <source>
        <dbReference type="Proteomes" id="UP000283433"/>
    </source>
</evidence>
<reference evidence="2 3" key="1">
    <citation type="submission" date="2016-07" db="EMBL/GenBank/DDBJ databases">
        <title>Genome of Pelobium manganitolerans.</title>
        <authorList>
            <person name="Wu S."/>
            <person name="Wang G."/>
        </authorList>
    </citation>
    <scope>NUCLEOTIDE SEQUENCE [LARGE SCALE GENOMIC DNA]</scope>
    <source>
        <strain evidence="2 3">YS-25</strain>
    </source>
</reference>
<evidence type="ECO:0000313" key="2">
    <source>
        <dbReference type="EMBL" id="RKD14516.1"/>
    </source>
</evidence>
<sequence length="62" mass="6912">MAKQIKPTTNSTGKTSAGKSTKPEADPKSKSKFNDEDDDDFDMPIDDLDGFDDLSYDEDDDY</sequence>
<dbReference type="Proteomes" id="UP000283433">
    <property type="component" value="Unassembled WGS sequence"/>
</dbReference>
<gene>
    <name evidence="2" type="ORF">BCY91_08585</name>
</gene>
<comment type="caution">
    <text evidence="2">The sequence shown here is derived from an EMBL/GenBank/DDBJ whole genome shotgun (WGS) entry which is preliminary data.</text>
</comment>
<feature type="compositionally biased region" description="Basic and acidic residues" evidence="1">
    <location>
        <begin position="21"/>
        <end position="34"/>
    </location>
</feature>
<name>A0A419S4F4_9SPHI</name>
<accession>A0A419S4F4</accession>
<proteinExistence type="predicted"/>
<keyword evidence="3" id="KW-1185">Reference proteome</keyword>
<feature type="compositionally biased region" description="Acidic residues" evidence="1">
    <location>
        <begin position="35"/>
        <end position="62"/>
    </location>
</feature>
<feature type="region of interest" description="Disordered" evidence="1">
    <location>
        <begin position="1"/>
        <end position="62"/>
    </location>
</feature>
<organism evidence="2 3">
    <name type="scientific">Pelobium manganitolerans</name>
    <dbReference type="NCBI Taxonomy" id="1842495"/>
    <lineage>
        <taxon>Bacteria</taxon>
        <taxon>Pseudomonadati</taxon>
        <taxon>Bacteroidota</taxon>
        <taxon>Sphingobacteriia</taxon>
        <taxon>Sphingobacteriales</taxon>
        <taxon>Sphingobacteriaceae</taxon>
        <taxon>Pelobium</taxon>
    </lineage>
</organism>
<dbReference type="EMBL" id="MBTA01000026">
    <property type="protein sequence ID" value="RKD14516.1"/>
    <property type="molecule type" value="Genomic_DNA"/>
</dbReference>